<protein>
    <submittedName>
        <fullName evidence="2">Uncharacterized protein</fullName>
    </submittedName>
</protein>
<gene>
    <name evidence="2" type="ORF">EDD74_11528</name>
    <name evidence="1" type="ORF">FAEUMB_13750</name>
</gene>
<proteinExistence type="predicted"/>
<name>A0A4R3JMR2_9FIRM</name>
<dbReference type="EMBL" id="BHEO01000005">
    <property type="protein sequence ID" value="GBU04834.1"/>
    <property type="molecule type" value="Genomic_DNA"/>
</dbReference>
<dbReference type="EMBL" id="SLZV01000015">
    <property type="protein sequence ID" value="TCS67706.1"/>
    <property type="molecule type" value="Genomic_DNA"/>
</dbReference>
<keyword evidence="4" id="KW-1185">Reference proteome</keyword>
<evidence type="ECO:0000313" key="4">
    <source>
        <dbReference type="Proteomes" id="UP000702954"/>
    </source>
</evidence>
<dbReference type="Proteomes" id="UP000702954">
    <property type="component" value="Unassembled WGS sequence"/>
</dbReference>
<accession>A0A4R3JMR2</accession>
<evidence type="ECO:0000313" key="3">
    <source>
        <dbReference type="Proteomes" id="UP000294613"/>
    </source>
</evidence>
<dbReference type="RefSeq" id="WP_116441563.1">
    <property type="nucleotide sequence ID" value="NZ_BHEO01000005.1"/>
</dbReference>
<reference evidence="1 4" key="1">
    <citation type="journal article" date="2018" name="Int. J. Syst. Evol. Microbiol.">
        <title>Draft Genome Sequence of Faecalimonas umbilicata JCM 30896T, an Acetate-Producing Bacterium Isolated from Human Feces.</title>
        <authorList>
            <person name="Sakamoto M."/>
            <person name="Ikeyama N."/>
            <person name="Yuki M."/>
            <person name="Ohkuma M."/>
        </authorList>
    </citation>
    <scope>NUCLEOTIDE SEQUENCE [LARGE SCALE GENOMIC DNA]</scope>
    <source>
        <strain evidence="1 4">EGH7</strain>
    </source>
</reference>
<evidence type="ECO:0000313" key="1">
    <source>
        <dbReference type="EMBL" id="GBU04834.1"/>
    </source>
</evidence>
<evidence type="ECO:0000313" key="2">
    <source>
        <dbReference type="EMBL" id="TCS67706.1"/>
    </source>
</evidence>
<dbReference type="AlphaFoldDB" id="A0A4R3JMR2"/>
<sequence>MGQQICYLYEYKESVPVRNVGFIRAEQKRDGAVFSISAKGIVEHANEKLEIFGFCMKHGSCEIVSLGELPIVHGSVSQMVETEERLDGLDGILIKCEEKVLYAAVWQPVKVNFTGCVRRESQKEEIAEKSSEEKDAEAEESFAEESVLEQEIDPEQCACAGGQTDDEECGGKERLQCRKIRRNDLGELARGEWKLANNSFLLHGYYNYHHLLLIEEGDDCILGVPGIYHRRERQAAECFGFLEFREAEGLPVTLSEQERNDYERFGYWCRKVEKGQ</sequence>
<reference evidence="2 3" key="2">
    <citation type="submission" date="2019-03" db="EMBL/GenBank/DDBJ databases">
        <title>Genomic Encyclopedia of Type Strains, Phase IV (KMG-IV): sequencing the most valuable type-strain genomes for metagenomic binning, comparative biology and taxonomic classification.</title>
        <authorList>
            <person name="Goeker M."/>
        </authorList>
    </citation>
    <scope>NUCLEOTIDE SEQUENCE [LARGE SCALE GENOMIC DNA]</scope>
    <source>
        <strain evidence="2 3">DSM 103426</strain>
    </source>
</reference>
<comment type="caution">
    <text evidence="2">The sequence shown here is derived from an EMBL/GenBank/DDBJ whole genome shotgun (WGS) entry which is preliminary data.</text>
</comment>
<dbReference type="Proteomes" id="UP000294613">
    <property type="component" value="Unassembled WGS sequence"/>
</dbReference>
<organism evidence="2 3">
    <name type="scientific">Faecalimonas umbilicata</name>
    <dbReference type="NCBI Taxonomy" id="1912855"/>
    <lineage>
        <taxon>Bacteria</taxon>
        <taxon>Bacillati</taxon>
        <taxon>Bacillota</taxon>
        <taxon>Clostridia</taxon>
        <taxon>Lachnospirales</taxon>
        <taxon>Lachnospiraceae</taxon>
        <taxon>Faecalimonas</taxon>
    </lineage>
</organism>